<dbReference type="GO" id="GO:0046872">
    <property type="term" value="F:metal ion binding"/>
    <property type="evidence" value="ECO:0007669"/>
    <property type="project" value="UniProtKB-KW"/>
</dbReference>
<dbReference type="InterPro" id="IPR045054">
    <property type="entry name" value="P4HA-like"/>
</dbReference>
<dbReference type="Proteomes" id="UP000836788">
    <property type="component" value="Chromosome 1"/>
</dbReference>
<gene>
    <name evidence="3" type="ORF">PTTT1_LOCUS2504</name>
</gene>
<organism evidence="3">
    <name type="scientific">Phaeodactylum tricornutum</name>
    <name type="common">Diatom</name>
    <dbReference type="NCBI Taxonomy" id="2850"/>
    <lineage>
        <taxon>Eukaryota</taxon>
        <taxon>Sar</taxon>
        <taxon>Stramenopiles</taxon>
        <taxon>Ochrophyta</taxon>
        <taxon>Bacillariophyta</taxon>
        <taxon>Bacillariophyceae</taxon>
        <taxon>Bacillariophycidae</taxon>
        <taxon>Naviculales</taxon>
        <taxon>Phaeodactylaceae</taxon>
        <taxon>Phaeodactylum</taxon>
    </lineage>
</organism>
<name>A0A8J9SXP5_PHATR</name>
<feature type="non-terminal residue" evidence="3">
    <location>
        <position position="1"/>
    </location>
</feature>
<dbReference type="PANTHER" id="PTHR10869">
    <property type="entry name" value="PROLYL 4-HYDROXYLASE ALPHA SUBUNIT"/>
    <property type="match status" value="1"/>
</dbReference>
<evidence type="ECO:0000313" key="3">
    <source>
        <dbReference type="EMBL" id="CAG9277007.1"/>
    </source>
</evidence>
<keyword evidence="2" id="KW-0408">Iron</keyword>
<proteinExistence type="predicted"/>
<dbReference type="GO" id="GO:0005783">
    <property type="term" value="C:endoplasmic reticulum"/>
    <property type="evidence" value="ECO:0007669"/>
    <property type="project" value="TreeGrafter"/>
</dbReference>
<accession>A0A8J9SXP5</accession>
<sequence>IQRANTDPVVWIVPGFLSESECDALQRKASRRMTSCVTKNADTSRVYKDLSRTSTNTNVPRREVPTVVSKLKNLTLCDDEARFEILQVLRYQAGQHFSPHTDGFSGPITACGFWDSGRLVTVFCYLNDVEKGGTTRF</sequence>
<protein>
    <recommendedName>
        <fullName evidence="4">Prolyl 4-hydroxylase alpha subunit domain-containing protein</fullName>
    </recommendedName>
</protein>
<reference evidence="3" key="1">
    <citation type="submission" date="2022-02" db="EMBL/GenBank/DDBJ databases">
        <authorList>
            <person name="Giguere J D."/>
        </authorList>
    </citation>
    <scope>NUCLEOTIDE SEQUENCE</scope>
    <source>
        <strain evidence="3">CCAP 1055/1</strain>
    </source>
</reference>
<dbReference type="PANTHER" id="PTHR10869:SF226">
    <property type="entry name" value="PROLYL 4-HYDROXYLASE ALPHA SUBUNIT DOMAIN-CONTAINING PROTEIN"/>
    <property type="match status" value="1"/>
</dbReference>
<dbReference type="AlphaFoldDB" id="A0A8J9SXP5"/>
<dbReference type="Gene3D" id="2.60.120.620">
    <property type="entry name" value="q2cbj1_9rhob like domain"/>
    <property type="match status" value="1"/>
</dbReference>
<dbReference type="EMBL" id="OU594942">
    <property type="protein sequence ID" value="CAG9277007.1"/>
    <property type="molecule type" value="Genomic_DNA"/>
</dbReference>
<evidence type="ECO:0000256" key="1">
    <source>
        <dbReference type="ARBA" id="ARBA00022723"/>
    </source>
</evidence>
<dbReference type="GO" id="GO:0004656">
    <property type="term" value="F:procollagen-proline 4-dioxygenase activity"/>
    <property type="evidence" value="ECO:0007669"/>
    <property type="project" value="TreeGrafter"/>
</dbReference>
<feature type="non-terminal residue" evidence="3">
    <location>
        <position position="137"/>
    </location>
</feature>
<evidence type="ECO:0008006" key="4">
    <source>
        <dbReference type="Google" id="ProtNLM"/>
    </source>
</evidence>
<evidence type="ECO:0000256" key="2">
    <source>
        <dbReference type="ARBA" id="ARBA00023004"/>
    </source>
</evidence>
<dbReference type="SUPFAM" id="SSF51197">
    <property type="entry name" value="Clavaminate synthase-like"/>
    <property type="match status" value="1"/>
</dbReference>
<keyword evidence="1" id="KW-0479">Metal-binding</keyword>